<comment type="caution">
    <text evidence="1">The sequence shown here is derived from an EMBL/GenBank/DDBJ whole genome shotgun (WGS) entry which is preliminary data.</text>
</comment>
<dbReference type="EMBL" id="QTSX02002032">
    <property type="protein sequence ID" value="KAJ9079080.1"/>
    <property type="molecule type" value="Genomic_DNA"/>
</dbReference>
<protein>
    <submittedName>
        <fullName evidence="1">Uncharacterized protein</fullName>
    </submittedName>
</protein>
<keyword evidence="2" id="KW-1185">Reference proteome</keyword>
<gene>
    <name evidence="1" type="ORF">DSO57_1039227</name>
</gene>
<organism evidence="1 2">
    <name type="scientific">Entomophthora muscae</name>
    <dbReference type="NCBI Taxonomy" id="34485"/>
    <lineage>
        <taxon>Eukaryota</taxon>
        <taxon>Fungi</taxon>
        <taxon>Fungi incertae sedis</taxon>
        <taxon>Zoopagomycota</taxon>
        <taxon>Entomophthoromycotina</taxon>
        <taxon>Entomophthoromycetes</taxon>
        <taxon>Entomophthorales</taxon>
        <taxon>Entomophthoraceae</taxon>
        <taxon>Entomophthora</taxon>
    </lineage>
</organism>
<evidence type="ECO:0000313" key="1">
    <source>
        <dbReference type="EMBL" id="KAJ9079080.1"/>
    </source>
</evidence>
<proteinExistence type="predicted"/>
<accession>A0ACC2TX62</accession>
<name>A0ACC2TX62_9FUNG</name>
<evidence type="ECO:0000313" key="2">
    <source>
        <dbReference type="Proteomes" id="UP001165960"/>
    </source>
</evidence>
<dbReference type="Proteomes" id="UP001165960">
    <property type="component" value="Unassembled WGS sequence"/>
</dbReference>
<sequence length="172" mass="19642">MKSFIALVVLASIAFECESKGIRFPLRSTLPTAQQHLKGPTTQPQKFPNPPSRAHKEKEGSSPNQYSGIQRRNPKSKNLPVKEKKEARKKKEKRVLREDDEIPTGDDSPDEEAEAEDKPKLKMWWLALKRMVQKALKIPLTWKRNISGLDLMRKNIQANNPKLTKSGESTYP</sequence>
<reference evidence="1" key="1">
    <citation type="submission" date="2022-04" db="EMBL/GenBank/DDBJ databases">
        <title>Genome of the entomopathogenic fungus Entomophthora muscae.</title>
        <authorList>
            <person name="Elya C."/>
            <person name="Lovett B.R."/>
            <person name="Lee E."/>
            <person name="Macias A.M."/>
            <person name="Hajek A.E."/>
            <person name="De Bivort B.L."/>
            <person name="Kasson M.T."/>
            <person name="De Fine Licht H.H."/>
            <person name="Stajich J.E."/>
        </authorList>
    </citation>
    <scope>NUCLEOTIDE SEQUENCE</scope>
    <source>
        <strain evidence="1">Berkeley</strain>
    </source>
</reference>